<accession>E6PNP3</accession>
<evidence type="ECO:0000313" key="1">
    <source>
        <dbReference type="EMBL" id="CBH96545.1"/>
    </source>
</evidence>
<organism evidence="1">
    <name type="scientific">mine drainage metagenome</name>
    <dbReference type="NCBI Taxonomy" id="410659"/>
    <lineage>
        <taxon>unclassified sequences</taxon>
        <taxon>metagenomes</taxon>
        <taxon>ecological metagenomes</taxon>
    </lineage>
</organism>
<name>E6PNP3_9ZZZZ</name>
<protein>
    <submittedName>
        <fullName evidence="1">Putative porin</fullName>
    </submittedName>
</protein>
<comment type="caution">
    <text evidence="1">The sequence shown here is derived from an EMBL/GenBank/DDBJ whole genome shotgun (WGS) entry which is preliminary data.</text>
</comment>
<reference evidence="1" key="1">
    <citation type="submission" date="2009-10" db="EMBL/GenBank/DDBJ databases">
        <title>Diversity of trophic interactions inside an arsenic-rich microbial ecosystem.</title>
        <authorList>
            <person name="Bertin P.N."/>
            <person name="Heinrich-Salmeron A."/>
            <person name="Pelletier E."/>
            <person name="Goulhen-Chollet F."/>
            <person name="Arsene-Ploetze F."/>
            <person name="Gallien S."/>
            <person name="Calteau A."/>
            <person name="Vallenet D."/>
            <person name="Casiot C."/>
            <person name="Chane-Woon-Ming B."/>
            <person name="Giloteaux L."/>
            <person name="Barakat M."/>
            <person name="Bonnefoy V."/>
            <person name="Bruneel O."/>
            <person name="Chandler M."/>
            <person name="Cleiss J."/>
            <person name="Duran R."/>
            <person name="Elbaz-Poulichet F."/>
            <person name="Fonknechten N."/>
            <person name="Lauga B."/>
            <person name="Mornico D."/>
            <person name="Ortet P."/>
            <person name="Schaeffer C."/>
            <person name="Siguier P."/>
            <person name="Alexander Thil Smith A."/>
            <person name="Van Dorsselaer A."/>
            <person name="Weissenbach J."/>
            <person name="Medigue C."/>
            <person name="Le Paslier D."/>
        </authorList>
    </citation>
    <scope>NUCLEOTIDE SEQUENCE</scope>
</reference>
<dbReference type="EMBL" id="CABM01000027">
    <property type="protein sequence ID" value="CBH96545.1"/>
    <property type="molecule type" value="Genomic_DNA"/>
</dbReference>
<dbReference type="AlphaFoldDB" id="E6PNP3"/>
<proteinExistence type="predicted"/>
<gene>
    <name evidence="1" type="ORF">CARN2_1404</name>
</gene>
<sequence>MPEKDLWILGAALVRPEGAL</sequence>